<accession>A0A1F5ISH0</accession>
<reference evidence="1 2" key="1">
    <citation type="journal article" date="2016" name="Nat. Commun.">
        <title>Thousands of microbial genomes shed light on interconnected biogeochemical processes in an aquifer system.</title>
        <authorList>
            <person name="Anantharaman K."/>
            <person name="Brown C.T."/>
            <person name="Hug L.A."/>
            <person name="Sharon I."/>
            <person name="Castelle C.J."/>
            <person name="Probst A.J."/>
            <person name="Thomas B.C."/>
            <person name="Singh A."/>
            <person name="Wilkins M.J."/>
            <person name="Karaoz U."/>
            <person name="Brodie E.L."/>
            <person name="Williams K.H."/>
            <person name="Hubbard S.S."/>
            <person name="Banfield J.F."/>
        </authorList>
    </citation>
    <scope>NUCLEOTIDE SEQUENCE [LARGE SCALE GENOMIC DNA]</scope>
</reference>
<sequence length="213" mass="23855">MFFKTKSVKIRTQQISLVKKPKKLKNMVSGQLDRVAESFRPDLTLVAGTGLVAREITQAKVIENICVPDYCRAGVLPHQFRDDKGLVLPTMTKLQEENMLPVPGVFCGFVSDNKVSYLLSRRKDYPGGTLVILAHGELVAPNYRTFRGYEQIRQFVTVDNRETGREKTIESFRPQAILILGTGTEKPSLQQSSPEKGEIVFNIINGTGIKIPF</sequence>
<name>A0A1F5ISH0_9BACT</name>
<gene>
    <name evidence="1" type="ORF">A2871_00390</name>
</gene>
<proteinExistence type="predicted"/>
<evidence type="ECO:0000313" key="1">
    <source>
        <dbReference type="EMBL" id="OGE19297.1"/>
    </source>
</evidence>
<protein>
    <submittedName>
        <fullName evidence="1">Uncharacterized protein</fullName>
    </submittedName>
</protein>
<dbReference type="Proteomes" id="UP000176336">
    <property type="component" value="Unassembled WGS sequence"/>
</dbReference>
<dbReference type="AlphaFoldDB" id="A0A1F5ISH0"/>
<comment type="caution">
    <text evidence="1">The sequence shown here is derived from an EMBL/GenBank/DDBJ whole genome shotgun (WGS) entry which is preliminary data.</text>
</comment>
<dbReference type="EMBL" id="MFCR01000003">
    <property type="protein sequence ID" value="OGE19297.1"/>
    <property type="molecule type" value="Genomic_DNA"/>
</dbReference>
<evidence type="ECO:0000313" key="2">
    <source>
        <dbReference type="Proteomes" id="UP000176336"/>
    </source>
</evidence>
<organism evidence="1 2">
    <name type="scientific">Candidatus Daviesbacteria bacterium RIFCSPHIGHO2_01_FULL_41_23</name>
    <dbReference type="NCBI Taxonomy" id="1797764"/>
    <lineage>
        <taxon>Bacteria</taxon>
        <taxon>Candidatus Daviesiibacteriota</taxon>
    </lineage>
</organism>